<proteinExistence type="predicted"/>
<dbReference type="SFLD" id="SFLDS00003">
    <property type="entry name" value="Haloacid_Dehalogenase"/>
    <property type="match status" value="1"/>
</dbReference>
<dbReference type="NCBIfam" id="TIGR01484">
    <property type="entry name" value="HAD-SF-IIB"/>
    <property type="match status" value="1"/>
</dbReference>
<dbReference type="GO" id="GO:0000287">
    <property type="term" value="F:magnesium ion binding"/>
    <property type="evidence" value="ECO:0007669"/>
    <property type="project" value="TreeGrafter"/>
</dbReference>
<keyword evidence="1" id="KW-0378">Hydrolase</keyword>
<dbReference type="InterPro" id="IPR023214">
    <property type="entry name" value="HAD_sf"/>
</dbReference>
<dbReference type="SFLD" id="SFLDG01140">
    <property type="entry name" value="C2.B:_Phosphomannomutase_and_P"/>
    <property type="match status" value="1"/>
</dbReference>
<sequence>MNTLYISDLDGTLLNKEAELSEYTRNTLNELINKGMKFTIATARSAATVNGILKGIHLNLPVILMNGVLIYDFNNKTYINIEYLPEESLTFIISTLKQYHLTGFLYEIKQDTQTTYYERLDHKAQRDFYEERVRKYQKPFTQVSDFSLVSPEHIIYLALLDRQKNLEPAYEQLKSCPGIAMAYYKDIYSEEELWYLEIFSKAATKYNAVRYLRNKYHYETIVGFGDNLNDLPLFKACDITCAVKNAKDELKAAANYIIDSNTEDGVARWLSMNAN</sequence>
<name>A0A6P1TJ75_9FIRM</name>
<gene>
    <name evidence="1" type="ORF">Ana3638_04710</name>
</gene>
<dbReference type="Gene3D" id="3.40.50.1000">
    <property type="entry name" value="HAD superfamily/HAD-like"/>
    <property type="match status" value="1"/>
</dbReference>
<dbReference type="RefSeq" id="WP_161837005.1">
    <property type="nucleotide sequence ID" value="NZ_CP048000.1"/>
</dbReference>
<evidence type="ECO:0000313" key="1">
    <source>
        <dbReference type="EMBL" id="QHQ60169.1"/>
    </source>
</evidence>
<dbReference type="GO" id="GO:0005829">
    <property type="term" value="C:cytosol"/>
    <property type="evidence" value="ECO:0007669"/>
    <property type="project" value="TreeGrafter"/>
</dbReference>
<dbReference type="InterPro" id="IPR000150">
    <property type="entry name" value="Cof"/>
</dbReference>
<dbReference type="Proteomes" id="UP000464314">
    <property type="component" value="Chromosome"/>
</dbReference>
<dbReference type="PANTHER" id="PTHR10000">
    <property type="entry name" value="PHOSPHOSERINE PHOSPHATASE"/>
    <property type="match status" value="1"/>
</dbReference>
<dbReference type="KEGG" id="anr:Ana3638_04710"/>
<dbReference type="GO" id="GO:0016791">
    <property type="term" value="F:phosphatase activity"/>
    <property type="evidence" value="ECO:0007669"/>
    <property type="project" value="TreeGrafter"/>
</dbReference>
<organism evidence="1 2">
    <name type="scientific">Anaerocolumna sedimenticola</name>
    <dbReference type="NCBI Taxonomy" id="2696063"/>
    <lineage>
        <taxon>Bacteria</taxon>
        <taxon>Bacillati</taxon>
        <taxon>Bacillota</taxon>
        <taxon>Clostridia</taxon>
        <taxon>Lachnospirales</taxon>
        <taxon>Lachnospiraceae</taxon>
        <taxon>Anaerocolumna</taxon>
    </lineage>
</organism>
<dbReference type="NCBIfam" id="TIGR00099">
    <property type="entry name" value="Cof-subfamily"/>
    <property type="match status" value="1"/>
</dbReference>
<evidence type="ECO:0000313" key="2">
    <source>
        <dbReference type="Proteomes" id="UP000464314"/>
    </source>
</evidence>
<reference evidence="1 2" key="1">
    <citation type="submission" date="2020-01" db="EMBL/GenBank/DDBJ databases">
        <title>Genome analysis of Anaerocolumna sp. CBA3638.</title>
        <authorList>
            <person name="Kim J."/>
            <person name="Roh S.W."/>
        </authorList>
    </citation>
    <scope>NUCLEOTIDE SEQUENCE [LARGE SCALE GENOMIC DNA]</scope>
    <source>
        <strain evidence="1 2">CBA3638</strain>
    </source>
</reference>
<accession>A0A6P1TJ75</accession>
<dbReference type="EMBL" id="CP048000">
    <property type="protein sequence ID" value="QHQ60169.1"/>
    <property type="molecule type" value="Genomic_DNA"/>
</dbReference>
<protein>
    <submittedName>
        <fullName evidence="1">Cof-type HAD-IIB family hydrolase</fullName>
    </submittedName>
</protein>
<keyword evidence="2" id="KW-1185">Reference proteome</keyword>
<dbReference type="SUPFAM" id="SSF56784">
    <property type="entry name" value="HAD-like"/>
    <property type="match status" value="1"/>
</dbReference>
<dbReference type="InterPro" id="IPR036412">
    <property type="entry name" value="HAD-like_sf"/>
</dbReference>
<dbReference type="AlphaFoldDB" id="A0A6P1TJ75"/>
<dbReference type="Gene3D" id="3.30.1240.10">
    <property type="match status" value="1"/>
</dbReference>
<dbReference type="InterPro" id="IPR006379">
    <property type="entry name" value="HAD-SF_hydro_IIB"/>
</dbReference>
<dbReference type="PANTHER" id="PTHR10000:SF8">
    <property type="entry name" value="HAD SUPERFAMILY HYDROLASE-LIKE, TYPE 3"/>
    <property type="match status" value="1"/>
</dbReference>
<dbReference type="Pfam" id="PF08282">
    <property type="entry name" value="Hydrolase_3"/>
    <property type="match status" value="1"/>
</dbReference>